<dbReference type="RefSeq" id="WP_084432010.1">
    <property type="nucleotide sequence ID" value="NZ_FWXV01000009.1"/>
</dbReference>
<keyword evidence="3" id="KW-1185">Reference proteome</keyword>
<dbReference type="PANTHER" id="PTHR43781">
    <property type="entry name" value="SACCHAROPINE DEHYDROGENASE"/>
    <property type="match status" value="1"/>
</dbReference>
<proteinExistence type="predicted"/>
<dbReference type="InterPro" id="IPR005097">
    <property type="entry name" value="Sacchrp_dh_NADP-bd"/>
</dbReference>
<organism evidence="2 3">
    <name type="scientific">Kibdelosporangium aridum</name>
    <dbReference type="NCBI Taxonomy" id="2030"/>
    <lineage>
        <taxon>Bacteria</taxon>
        <taxon>Bacillati</taxon>
        <taxon>Actinomycetota</taxon>
        <taxon>Actinomycetes</taxon>
        <taxon>Pseudonocardiales</taxon>
        <taxon>Pseudonocardiaceae</taxon>
        <taxon>Kibdelosporangium</taxon>
    </lineage>
</organism>
<sequence>MTWMVYGANGYTGKLVSRLAVARGERPILAGRSPEVRELAAELGLNHRIFTLGAAADNLDGVDAVAHCAGPFSATSKPMVDACLATGTHYLDVTGEIDVFEAIFARSDEAAAAGVVLLPGSGFDVVPSDCLAASLAAALPGAVELKLAFIAGGGFSGGTLKTTVEGMATGGRVRKDGVLTTVPIGHSTLVVPFPSGKRSVLSLPWGDISTAYRSTGIPNITNYMGVGLPAGVVSQVQQLSAPLMRTPLAQRIGKTVVGLISGPGQKRRAGNRSEFWGEARSEDGRTASATLVTPSAYDITADAVVRIATGIGGVEPGSHTPATAFGADFVKTLDGVTAGPITVTSG</sequence>
<reference evidence="2 3" key="1">
    <citation type="submission" date="2017-04" db="EMBL/GenBank/DDBJ databases">
        <authorList>
            <person name="Afonso C.L."/>
            <person name="Miller P.J."/>
            <person name="Scott M.A."/>
            <person name="Spackman E."/>
            <person name="Goraichik I."/>
            <person name="Dimitrov K.M."/>
            <person name="Suarez D.L."/>
            <person name="Swayne D.E."/>
        </authorList>
    </citation>
    <scope>NUCLEOTIDE SEQUENCE [LARGE SCALE GENOMIC DNA]</scope>
    <source>
        <strain evidence="2 3">DSM 43828</strain>
    </source>
</reference>
<evidence type="ECO:0000313" key="2">
    <source>
        <dbReference type="EMBL" id="SMD23247.1"/>
    </source>
</evidence>
<dbReference type="PANTHER" id="PTHR43781:SF1">
    <property type="entry name" value="SACCHAROPINE DEHYDROGENASE"/>
    <property type="match status" value="1"/>
</dbReference>
<evidence type="ECO:0000313" key="3">
    <source>
        <dbReference type="Proteomes" id="UP000192674"/>
    </source>
</evidence>
<dbReference type="InterPro" id="IPR036291">
    <property type="entry name" value="NAD(P)-bd_dom_sf"/>
</dbReference>
<dbReference type="Pfam" id="PF03435">
    <property type="entry name" value="Sacchrp_dh_NADP"/>
    <property type="match status" value="1"/>
</dbReference>
<dbReference type="AlphaFoldDB" id="A0A1W2FMN0"/>
<accession>A0A1W2FMN0</accession>
<evidence type="ECO:0000259" key="1">
    <source>
        <dbReference type="Pfam" id="PF03435"/>
    </source>
</evidence>
<dbReference type="Gene3D" id="3.40.50.720">
    <property type="entry name" value="NAD(P)-binding Rossmann-like Domain"/>
    <property type="match status" value="1"/>
</dbReference>
<dbReference type="Proteomes" id="UP000192674">
    <property type="component" value="Unassembled WGS sequence"/>
</dbReference>
<gene>
    <name evidence="2" type="ORF">SAMN05661093_07821</name>
</gene>
<name>A0A1W2FMN0_KIBAR</name>
<dbReference type="OrthoDB" id="4420885at2"/>
<dbReference type="SUPFAM" id="SSF51735">
    <property type="entry name" value="NAD(P)-binding Rossmann-fold domains"/>
    <property type="match status" value="1"/>
</dbReference>
<protein>
    <submittedName>
        <fullName evidence="2">Saccharopine dehydrogenase (NAD+, L-lysine forming)</fullName>
    </submittedName>
</protein>
<feature type="domain" description="Saccharopine dehydrogenase NADP binding" evidence="1">
    <location>
        <begin position="4"/>
        <end position="117"/>
    </location>
</feature>
<dbReference type="EMBL" id="FWXV01000009">
    <property type="protein sequence ID" value="SMD23247.1"/>
    <property type="molecule type" value="Genomic_DNA"/>
</dbReference>